<evidence type="ECO:0000313" key="1">
    <source>
        <dbReference type="EMBL" id="GIY53378.1"/>
    </source>
</evidence>
<protein>
    <submittedName>
        <fullName evidence="1">Uncharacterized protein</fullName>
    </submittedName>
</protein>
<dbReference type="Proteomes" id="UP001054945">
    <property type="component" value="Unassembled WGS sequence"/>
</dbReference>
<sequence>MTEQCMQKKFRSLYINRSRLLCRNFLWLFFFKENDTHMWRELNLSSQFHSIRYLANSISRKSVRRWMCGDQRQKIKKPIALKQE</sequence>
<name>A0AAV4U6C6_CAEEX</name>
<dbReference type="AlphaFoldDB" id="A0AAV4U6C6"/>
<keyword evidence="2" id="KW-1185">Reference proteome</keyword>
<gene>
    <name evidence="1" type="ORF">CEXT_349811</name>
</gene>
<accession>A0AAV4U6C6</accession>
<comment type="caution">
    <text evidence="1">The sequence shown here is derived from an EMBL/GenBank/DDBJ whole genome shotgun (WGS) entry which is preliminary data.</text>
</comment>
<dbReference type="EMBL" id="BPLR01012355">
    <property type="protein sequence ID" value="GIY53378.1"/>
    <property type="molecule type" value="Genomic_DNA"/>
</dbReference>
<proteinExistence type="predicted"/>
<organism evidence="1 2">
    <name type="scientific">Caerostris extrusa</name>
    <name type="common">Bark spider</name>
    <name type="synonym">Caerostris bankana</name>
    <dbReference type="NCBI Taxonomy" id="172846"/>
    <lineage>
        <taxon>Eukaryota</taxon>
        <taxon>Metazoa</taxon>
        <taxon>Ecdysozoa</taxon>
        <taxon>Arthropoda</taxon>
        <taxon>Chelicerata</taxon>
        <taxon>Arachnida</taxon>
        <taxon>Araneae</taxon>
        <taxon>Araneomorphae</taxon>
        <taxon>Entelegynae</taxon>
        <taxon>Araneoidea</taxon>
        <taxon>Araneidae</taxon>
        <taxon>Caerostris</taxon>
    </lineage>
</organism>
<evidence type="ECO:0000313" key="2">
    <source>
        <dbReference type="Proteomes" id="UP001054945"/>
    </source>
</evidence>
<reference evidence="1 2" key="1">
    <citation type="submission" date="2021-06" db="EMBL/GenBank/DDBJ databases">
        <title>Caerostris extrusa draft genome.</title>
        <authorList>
            <person name="Kono N."/>
            <person name="Arakawa K."/>
        </authorList>
    </citation>
    <scope>NUCLEOTIDE SEQUENCE [LARGE SCALE GENOMIC DNA]</scope>
</reference>